<evidence type="ECO:0000256" key="4">
    <source>
        <dbReference type="ARBA" id="ARBA00023134"/>
    </source>
</evidence>
<gene>
    <name evidence="6" type="primary">meaB</name>
    <name evidence="6" type="ORF">FRZ67_10515</name>
</gene>
<reference evidence="6 7" key="1">
    <citation type="journal article" date="2016" name="Int. J. Syst. Evol. Microbiol.">
        <title>Panacibacter ginsenosidivorans gen. nov., sp. nov., with ginsenoside converting activity isolated from soil of a ginseng field.</title>
        <authorList>
            <person name="Siddiqi M.Z."/>
            <person name="Muhammad Shafi S."/>
            <person name="Choi K.D."/>
            <person name="Im W.T."/>
        </authorList>
    </citation>
    <scope>NUCLEOTIDE SEQUENCE [LARGE SCALE GENOMIC DNA]</scope>
    <source>
        <strain evidence="6 7">Gsoil1550</strain>
    </source>
</reference>
<dbReference type="Proteomes" id="UP000321533">
    <property type="component" value="Chromosome"/>
</dbReference>
<dbReference type="KEGG" id="pgin:FRZ67_10515"/>
<evidence type="ECO:0000256" key="5">
    <source>
        <dbReference type="ARBA" id="ARBA00023186"/>
    </source>
</evidence>
<dbReference type="SUPFAM" id="SSF52540">
    <property type="entry name" value="P-loop containing nucleoside triphosphate hydrolases"/>
    <property type="match status" value="1"/>
</dbReference>
<keyword evidence="5" id="KW-0143">Chaperone</keyword>
<evidence type="ECO:0000256" key="2">
    <source>
        <dbReference type="ARBA" id="ARBA00022741"/>
    </source>
</evidence>
<dbReference type="EMBL" id="CP042435">
    <property type="protein sequence ID" value="QEC67703.1"/>
    <property type="molecule type" value="Genomic_DNA"/>
</dbReference>
<dbReference type="InterPro" id="IPR005129">
    <property type="entry name" value="GTPase_ArgK"/>
</dbReference>
<dbReference type="InterPro" id="IPR052040">
    <property type="entry name" value="GTPase/Isobutyryl-CoA_mutase"/>
</dbReference>
<organism evidence="6 7">
    <name type="scientific">Panacibacter ginsenosidivorans</name>
    <dbReference type="NCBI Taxonomy" id="1813871"/>
    <lineage>
        <taxon>Bacteria</taxon>
        <taxon>Pseudomonadati</taxon>
        <taxon>Bacteroidota</taxon>
        <taxon>Chitinophagia</taxon>
        <taxon>Chitinophagales</taxon>
        <taxon>Chitinophagaceae</taxon>
        <taxon>Panacibacter</taxon>
    </lineage>
</organism>
<dbReference type="PANTHER" id="PTHR43087">
    <property type="entry name" value="LYSINE/ARGININE/ORNITHINE TRANSPORT SYSTEM KINASE"/>
    <property type="match status" value="1"/>
</dbReference>
<evidence type="ECO:0000313" key="7">
    <source>
        <dbReference type="Proteomes" id="UP000321533"/>
    </source>
</evidence>
<sequence length="292" mass="32800">MKLDIKSIARNVSLIENRISGFEELLLRANSKNTAAIIGITGAPGAGKSTIVDGLIQEMISDEKKIAVICVDPSSPFNMGALLGDRIRMSKWYNNENVFIRSMASRKALGGLSPMIIEETEYLKTTGFDYIIIETVGVGQNEVDIAGLADVTIVVTVPEGGDEIQTMKSGIMEIADIFVVNKCDRPEADRFVKFLHSMLAPVFSRSKEEIPVIKTIAEKHEGVNELYKKIITILNNSKKSEKKYRLLAERAYQLIQSKRMEDVSKENLVKQIKEDSQQEDQFNLYRFIKNFE</sequence>
<keyword evidence="7" id="KW-1185">Reference proteome</keyword>
<comment type="similarity">
    <text evidence="1">Belongs to the SIMIBI class G3E GTPase family. ArgK/MeaB subfamily.</text>
</comment>
<keyword evidence="3" id="KW-0378">Hydrolase</keyword>
<name>A0A5B8V9V3_9BACT</name>
<dbReference type="GO" id="GO:0005525">
    <property type="term" value="F:GTP binding"/>
    <property type="evidence" value="ECO:0007669"/>
    <property type="project" value="UniProtKB-KW"/>
</dbReference>
<keyword evidence="2" id="KW-0547">Nucleotide-binding</keyword>
<accession>A0A5B8V9V3</accession>
<dbReference type="Pfam" id="PF03308">
    <property type="entry name" value="MeaB"/>
    <property type="match status" value="1"/>
</dbReference>
<dbReference type="NCBIfam" id="TIGR00750">
    <property type="entry name" value="lao"/>
    <property type="match status" value="1"/>
</dbReference>
<keyword evidence="4" id="KW-0342">GTP-binding</keyword>
<dbReference type="OrthoDB" id="9778292at2"/>
<proteinExistence type="inferred from homology"/>
<evidence type="ECO:0000256" key="3">
    <source>
        <dbReference type="ARBA" id="ARBA00022801"/>
    </source>
</evidence>
<dbReference type="RefSeq" id="WP_147189510.1">
    <property type="nucleotide sequence ID" value="NZ_CP042435.1"/>
</dbReference>
<dbReference type="InterPro" id="IPR027417">
    <property type="entry name" value="P-loop_NTPase"/>
</dbReference>
<dbReference type="Gene3D" id="3.40.50.300">
    <property type="entry name" value="P-loop containing nucleotide triphosphate hydrolases"/>
    <property type="match status" value="1"/>
</dbReference>
<evidence type="ECO:0000313" key="6">
    <source>
        <dbReference type="EMBL" id="QEC67703.1"/>
    </source>
</evidence>
<dbReference type="AlphaFoldDB" id="A0A5B8V9V3"/>
<evidence type="ECO:0000256" key="1">
    <source>
        <dbReference type="ARBA" id="ARBA00009625"/>
    </source>
</evidence>
<protein>
    <submittedName>
        <fullName evidence="6">Methylmalonyl Co-A mutase-associated GTPase MeaB</fullName>
    </submittedName>
</protein>
<dbReference type="PANTHER" id="PTHR43087:SF1">
    <property type="entry name" value="LAO_AO TRANSPORT SYSTEM ATPASE"/>
    <property type="match status" value="1"/>
</dbReference>
<dbReference type="GO" id="GO:0003924">
    <property type="term" value="F:GTPase activity"/>
    <property type="evidence" value="ECO:0007669"/>
    <property type="project" value="InterPro"/>
</dbReference>